<dbReference type="PRINTS" id="PR00837">
    <property type="entry name" value="V5TPXLIKE"/>
</dbReference>
<reference evidence="6" key="1">
    <citation type="submission" date="2025-08" db="UniProtKB">
        <authorList>
            <consortium name="RefSeq"/>
        </authorList>
    </citation>
    <scope>IDENTIFICATION</scope>
    <source>
        <strain evidence="6">S238N-H82</strain>
        <tissue evidence="6">Testes</tissue>
    </source>
</reference>
<evidence type="ECO:0000259" key="4">
    <source>
        <dbReference type="SMART" id="SM00254"/>
    </source>
</evidence>
<organism evidence="5 6">
    <name type="scientific">Branchiostoma floridae</name>
    <name type="common">Florida lancelet</name>
    <name type="synonym">Amphioxus</name>
    <dbReference type="NCBI Taxonomy" id="7739"/>
    <lineage>
        <taxon>Eukaryota</taxon>
        <taxon>Metazoa</taxon>
        <taxon>Chordata</taxon>
        <taxon>Cephalochordata</taxon>
        <taxon>Leptocardii</taxon>
        <taxon>Amphioxiformes</taxon>
        <taxon>Branchiostomatidae</taxon>
        <taxon>Branchiostoma</taxon>
    </lineage>
</organism>
<sequence>MYKFVTVAVVLLVGIVMTGADDPPPEITVEEMPPLPSEEAVPPMTAEQWLGLLGNTQSGRVKRQAGHCRNLYGDCGCFYFKYQGHCDSDTAAWRNWMNHYCKAACEICEPEPGESQCANKYEDGVCASLLNYLPNPRYQRFVTCGCPKACGLCTETQDQETIVEAMANTDQDFREDCLKYHNLYRADHNADDLTWDERCAEEAQKAAERLRDRGDGQMEHTSRAGRTWNGKAHGENLAYITDATPETVIEYWYEERNDYKPANPIRSFRNDNVGHFTQMVWKATKKVGCGQAGDFFACMYEPTGNHLSTVAFRRNVDP</sequence>
<dbReference type="PRINTS" id="PR00838">
    <property type="entry name" value="V5ALLERGEN"/>
</dbReference>
<dbReference type="PANTHER" id="PTHR10334">
    <property type="entry name" value="CYSTEINE-RICH SECRETORY PROTEIN-RELATED"/>
    <property type="match status" value="1"/>
</dbReference>
<feature type="domain" description="ShKT" evidence="4">
    <location>
        <begin position="67"/>
        <end position="109"/>
    </location>
</feature>
<dbReference type="InterPro" id="IPR001283">
    <property type="entry name" value="CRISP-related"/>
</dbReference>
<dbReference type="SUPFAM" id="SSF55797">
    <property type="entry name" value="PR-1-like"/>
    <property type="match status" value="1"/>
</dbReference>
<evidence type="ECO:0000313" key="6">
    <source>
        <dbReference type="RefSeq" id="XP_035665544.1"/>
    </source>
</evidence>
<dbReference type="OrthoDB" id="337038at2759"/>
<dbReference type="RefSeq" id="XP_035665544.1">
    <property type="nucleotide sequence ID" value="XM_035809651.1"/>
</dbReference>
<dbReference type="CDD" id="cd05382">
    <property type="entry name" value="CAP_GAPR1-like"/>
    <property type="match status" value="1"/>
</dbReference>
<feature type="domain" description="SCP" evidence="3">
    <location>
        <begin position="172"/>
        <end position="308"/>
    </location>
</feature>
<evidence type="ECO:0000313" key="5">
    <source>
        <dbReference type="Proteomes" id="UP000001554"/>
    </source>
</evidence>
<evidence type="ECO:0000256" key="2">
    <source>
        <dbReference type="SAM" id="SignalP"/>
    </source>
</evidence>
<evidence type="ECO:0000256" key="1">
    <source>
        <dbReference type="ARBA" id="ARBA00009923"/>
    </source>
</evidence>
<proteinExistence type="inferred from homology"/>
<dbReference type="PROSITE" id="PS01009">
    <property type="entry name" value="CRISP_1"/>
    <property type="match status" value="1"/>
</dbReference>
<dbReference type="KEGG" id="bfo:118408790"/>
<dbReference type="Proteomes" id="UP000001554">
    <property type="component" value="Unplaced"/>
</dbReference>
<dbReference type="GO" id="GO:0005615">
    <property type="term" value="C:extracellular space"/>
    <property type="evidence" value="ECO:0000318"/>
    <property type="project" value="GO_Central"/>
</dbReference>
<accession>A0A9J7HTF4</accession>
<feature type="signal peptide" evidence="2">
    <location>
        <begin position="1"/>
        <end position="20"/>
    </location>
</feature>
<keyword evidence="2" id="KW-0732">Signal</keyword>
<feature type="chain" id="PRO_5039918809" evidence="2">
    <location>
        <begin position="21"/>
        <end position="318"/>
    </location>
</feature>
<dbReference type="Gene3D" id="3.40.33.10">
    <property type="entry name" value="CAP"/>
    <property type="match status" value="1"/>
</dbReference>
<evidence type="ECO:0000259" key="3">
    <source>
        <dbReference type="SMART" id="SM00198"/>
    </source>
</evidence>
<dbReference type="InterPro" id="IPR002413">
    <property type="entry name" value="V5_allergen-like"/>
</dbReference>
<dbReference type="SMART" id="SM00254">
    <property type="entry name" value="ShKT"/>
    <property type="match status" value="2"/>
</dbReference>
<keyword evidence="5" id="KW-1185">Reference proteome</keyword>
<gene>
    <name evidence="6" type="primary">LOC118408790</name>
</gene>
<feature type="domain" description="ShKT" evidence="4">
    <location>
        <begin position="116"/>
        <end position="154"/>
    </location>
</feature>
<dbReference type="Pfam" id="PF00188">
    <property type="entry name" value="CAP"/>
    <property type="match status" value="1"/>
</dbReference>
<dbReference type="AlphaFoldDB" id="A0A9J7HTF4"/>
<dbReference type="InterPro" id="IPR018244">
    <property type="entry name" value="Allrgn_V5/Tpx1_CS"/>
</dbReference>
<protein>
    <submittedName>
        <fullName evidence="6">Repressed by EFG1 protein 1-like</fullName>
    </submittedName>
</protein>
<comment type="similarity">
    <text evidence="1">Belongs to the CRISP family.</text>
</comment>
<dbReference type="InterPro" id="IPR014044">
    <property type="entry name" value="CAP_dom"/>
</dbReference>
<dbReference type="OMA" id="TESCENK"/>
<dbReference type="InterPro" id="IPR003582">
    <property type="entry name" value="ShKT_dom"/>
</dbReference>
<dbReference type="SMART" id="SM00198">
    <property type="entry name" value="SCP"/>
    <property type="match status" value="1"/>
</dbReference>
<dbReference type="InterPro" id="IPR034113">
    <property type="entry name" value="SCP_GAPR1-like"/>
</dbReference>
<name>A0A9J7HTF4_BRAFL</name>
<dbReference type="GeneID" id="118408790"/>
<dbReference type="InterPro" id="IPR035940">
    <property type="entry name" value="CAP_sf"/>
</dbReference>